<evidence type="ECO:0000256" key="4">
    <source>
        <dbReference type="ARBA" id="ARBA00022840"/>
    </source>
</evidence>
<dbReference type="GO" id="GO:0003677">
    <property type="term" value="F:DNA binding"/>
    <property type="evidence" value="ECO:0007669"/>
    <property type="project" value="InterPro"/>
</dbReference>
<feature type="binding site" evidence="5">
    <location>
        <begin position="218"/>
        <end position="225"/>
    </location>
    <ligand>
        <name>ATP</name>
        <dbReference type="ChEBI" id="CHEBI:30616"/>
    </ligand>
</feature>
<keyword evidence="3 5" id="KW-0347">Helicase</keyword>
<dbReference type="InterPro" id="IPR027417">
    <property type="entry name" value="P-loop_NTPase"/>
</dbReference>
<sequence length="767" mass="87822">MTIKLHRDYGQECTRLTETKGYIEYVLHESEHNEKAFRDNIKEAYANLNSLDGSEGYIALLTNVQFFEMTKQNIRQLQQVQKRPYFCRIDIKPDDTNHIQPLYIGKASLFRPDTQEPVIVDWRSPVANVYYEGRIGEVSYETSTGTEQAELHLKRQYTIEDGELLDFRDIDITTRDELLQESLGGSADSRLKDIVSTIQEEQNRVIRADMHRPMIVQGAAGSGKTTIALHRIAYLIYTYGDRFNPDQFMILAPHQLFLKYIADVLPELGVEAVRQTTYLDFVQENIGKKLKLTDPNERLFRFLEGGGDAELLRFVSRFKGSEAYKQRIDAYLQSVVMRMQPEGDCKLGKRVIATGEEVAKFIREDYVHMPLYKRVEKVRKILQDRLKVKKKQMLKDIHDHYDERLEVALSLQNPPQRKAKVVKLMDDREKLLKRVEADAKTLVKEYMAQFAKADLAAHYKGFLQSEELMQTETGYGDGVSEQPSEQVSEQQLRFLQEHSLALLGKKRMELEDTAALLYLQHKLYGLLTEVKVRNLVIDEAQDYSIFQLLALKEVLGSEMFTVLGDLSQGIHSYRGVESWEAVLATVFPGGNCQFLVLEQSYRTTVEIMTLANRVIVHSQTPGLVLAKPVVRHGDEPAQTVFAEQKELVAQLLQDVEHLKADGMNSVAVIGKTMAECKLIKKWIDTLGTDMSVTVLDEKEDYSGHDLVIVPSYVVKGLEFDAVFIVSLEEEYTTDELDVKLLYVAMTRPLHRMFVYSMAGKTQLLDVL</sequence>
<keyword evidence="2 5" id="KW-0378">Hydrolase</keyword>
<accession>A0A1Y0IIF1</accession>
<dbReference type="InterPro" id="IPR000212">
    <property type="entry name" value="DNA_helicase_UvrD/REP"/>
</dbReference>
<dbReference type="Pfam" id="PF00580">
    <property type="entry name" value="UvrD-helicase"/>
    <property type="match status" value="2"/>
</dbReference>
<dbReference type="GO" id="GO:0016787">
    <property type="term" value="F:hydrolase activity"/>
    <property type="evidence" value="ECO:0007669"/>
    <property type="project" value="UniProtKB-UniRule"/>
</dbReference>
<evidence type="ECO:0000313" key="7">
    <source>
        <dbReference type="EMBL" id="ARU60281.1"/>
    </source>
</evidence>
<gene>
    <name evidence="7" type="ORF">CBW65_03785</name>
</gene>
<feature type="domain" description="UvrD-like helicase ATP-binding" evidence="6">
    <location>
        <begin position="197"/>
        <end position="604"/>
    </location>
</feature>
<dbReference type="Pfam" id="PF13538">
    <property type="entry name" value="UvrD_C_2"/>
    <property type="match status" value="1"/>
</dbReference>
<dbReference type="GO" id="GO:0043138">
    <property type="term" value="F:3'-5' DNA helicase activity"/>
    <property type="evidence" value="ECO:0007669"/>
    <property type="project" value="TreeGrafter"/>
</dbReference>
<dbReference type="PANTHER" id="PTHR11070">
    <property type="entry name" value="UVRD / RECB / PCRA DNA HELICASE FAMILY MEMBER"/>
    <property type="match status" value="1"/>
</dbReference>
<dbReference type="Proteomes" id="UP000195437">
    <property type="component" value="Chromosome"/>
</dbReference>
<dbReference type="Gene3D" id="3.40.50.300">
    <property type="entry name" value="P-loop containing nucleotide triphosphate hydrolases"/>
    <property type="match status" value="3"/>
</dbReference>
<dbReference type="InterPro" id="IPR048228">
    <property type="entry name" value="HelD_bacillota"/>
</dbReference>
<dbReference type="RefSeq" id="WP_087455668.1">
    <property type="nucleotide sequence ID" value="NZ_CP021434.1"/>
</dbReference>
<dbReference type="InterPro" id="IPR027785">
    <property type="entry name" value="UvrD-like_helicase_C"/>
</dbReference>
<proteinExistence type="predicted"/>
<evidence type="ECO:0000256" key="3">
    <source>
        <dbReference type="ARBA" id="ARBA00022806"/>
    </source>
</evidence>
<dbReference type="OrthoDB" id="9787585at2"/>
<organism evidence="7 8">
    <name type="scientific">Tumebacillus avium</name>
    <dbReference type="NCBI Taxonomy" id="1903704"/>
    <lineage>
        <taxon>Bacteria</taxon>
        <taxon>Bacillati</taxon>
        <taxon>Bacillota</taxon>
        <taxon>Bacilli</taxon>
        <taxon>Bacillales</taxon>
        <taxon>Alicyclobacillaceae</taxon>
        <taxon>Tumebacillus</taxon>
    </lineage>
</organism>
<evidence type="ECO:0000256" key="5">
    <source>
        <dbReference type="PROSITE-ProRule" id="PRU00560"/>
    </source>
</evidence>
<evidence type="ECO:0000313" key="8">
    <source>
        <dbReference type="Proteomes" id="UP000195437"/>
    </source>
</evidence>
<dbReference type="GO" id="GO:0000725">
    <property type="term" value="P:recombinational repair"/>
    <property type="evidence" value="ECO:0007669"/>
    <property type="project" value="TreeGrafter"/>
</dbReference>
<dbReference type="PANTHER" id="PTHR11070:SF17">
    <property type="entry name" value="DNA HELICASE IV"/>
    <property type="match status" value="1"/>
</dbReference>
<evidence type="ECO:0000256" key="2">
    <source>
        <dbReference type="ARBA" id="ARBA00022801"/>
    </source>
</evidence>
<evidence type="ECO:0000256" key="1">
    <source>
        <dbReference type="ARBA" id="ARBA00022741"/>
    </source>
</evidence>
<evidence type="ECO:0000259" key="6">
    <source>
        <dbReference type="PROSITE" id="PS51198"/>
    </source>
</evidence>
<keyword evidence="4 5" id="KW-0067">ATP-binding</keyword>
<dbReference type="EMBL" id="CP021434">
    <property type="protein sequence ID" value="ARU60281.1"/>
    <property type="molecule type" value="Genomic_DNA"/>
</dbReference>
<dbReference type="InterPro" id="IPR014016">
    <property type="entry name" value="UvrD-like_ATP-bd"/>
</dbReference>
<dbReference type="AlphaFoldDB" id="A0A1Y0IIF1"/>
<dbReference type="KEGG" id="tum:CBW65_03785"/>
<dbReference type="GO" id="GO:0005524">
    <property type="term" value="F:ATP binding"/>
    <property type="evidence" value="ECO:0007669"/>
    <property type="project" value="UniProtKB-UniRule"/>
</dbReference>
<dbReference type="Gene3D" id="1.10.10.160">
    <property type="match status" value="1"/>
</dbReference>
<keyword evidence="8" id="KW-1185">Reference proteome</keyword>
<dbReference type="NCBIfam" id="NF041464">
    <property type="entry name" value="HelD_BACSU"/>
    <property type="match status" value="1"/>
</dbReference>
<dbReference type="GO" id="GO:0005829">
    <property type="term" value="C:cytosol"/>
    <property type="evidence" value="ECO:0007669"/>
    <property type="project" value="TreeGrafter"/>
</dbReference>
<dbReference type="InterPro" id="IPR013986">
    <property type="entry name" value="DExx_box_DNA_helicase_dom_sf"/>
</dbReference>
<dbReference type="PROSITE" id="PS51198">
    <property type="entry name" value="UVRD_HELICASE_ATP_BIND"/>
    <property type="match status" value="1"/>
</dbReference>
<protein>
    <recommendedName>
        <fullName evidence="6">UvrD-like helicase ATP-binding domain-containing protein</fullName>
    </recommendedName>
</protein>
<reference evidence="8" key="1">
    <citation type="submission" date="2017-05" db="EMBL/GenBank/DDBJ databases">
        <authorList>
            <person name="Sung H."/>
        </authorList>
    </citation>
    <scope>NUCLEOTIDE SEQUENCE [LARGE SCALE GENOMIC DNA]</scope>
    <source>
        <strain evidence="8">AR23208</strain>
    </source>
</reference>
<dbReference type="SUPFAM" id="SSF52540">
    <property type="entry name" value="P-loop containing nucleoside triphosphate hydrolases"/>
    <property type="match status" value="1"/>
</dbReference>
<name>A0A1Y0IIF1_9BACL</name>
<keyword evidence="1 5" id="KW-0547">Nucleotide-binding</keyword>